<feature type="compositionally biased region" description="Polar residues" evidence="1">
    <location>
        <begin position="40"/>
        <end position="54"/>
    </location>
</feature>
<accession>A0A7S1KSG5</accession>
<feature type="region of interest" description="Disordered" evidence="1">
    <location>
        <begin position="437"/>
        <end position="481"/>
    </location>
</feature>
<name>A0A7S1KSG5_9EUKA</name>
<dbReference type="Gene3D" id="3.30.160.20">
    <property type="match status" value="1"/>
</dbReference>
<evidence type="ECO:0000256" key="1">
    <source>
        <dbReference type="SAM" id="MobiDB-lite"/>
    </source>
</evidence>
<organism evidence="2">
    <name type="scientific">Percolomonas cosmopolitus</name>
    <dbReference type="NCBI Taxonomy" id="63605"/>
    <lineage>
        <taxon>Eukaryota</taxon>
        <taxon>Discoba</taxon>
        <taxon>Heterolobosea</taxon>
        <taxon>Tetramitia</taxon>
        <taxon>Eutetramitia</taxon>
        <taxon>Percolomonadidae</taxon>
        <taxon>Percolomonas</taxon>
    </lineage>
</organism>
<reference evidence="2" key="1">
    <citation type="submission" date="2021-01" db="EMBL/GenBank/DDBJ databases">
        <authorList>
            <person name="Corre E."/>
            <person name="Pelletier E."/>
            <person name="Niang G."/>
            <person name="Scheremetjew M."/>
            <person name="Finn R."/>
            <person name="Kale V."/>
            <person name="Holt S."/>
            <person name="Cochrane G."/>
            <person name="Meng A."/>
            <person name="Brown T."/>
            <person name="Cohen L."/>
        </authorList>
    </citation>
    <scope>NUCLEOTIDE SEQUENCE</scope>
    <source>
        <strain evidence="2">WS</strain>
    </source>
</reference>
<dbReference type="EMBL" id="HBGD01008948">
    <property type="protein sequence ID" value="CAD9084125.1"/>
    <property type="molecule type" value="Transcribed_RNA"/>
</dbReference>
<feature type="region of interest" description="Disordered" evidence="1">
    <location>
        <begin position="1"/>
        <end position="88"/>
    </location>
</feature>
<protein>
    <submittedName>
        <fullName evidence="2">Uncharacterized protein</fullName>
    </submittedName>
</protein>
<feature type="compositionally biased region" description="Low complexity" evidence="1">
    <location>
        <begin position="8"/>
        <end position="29"/>
    </location>
</feature>
<evidence type="ECO:0000313" key="2">
    <source>
        <dbReference type="EMBL" id="CAD9084125.1"/>
    </source>
</evidence>
<proteinExistence type="predicted"/>
<dbReference type="AlphaFoldDB" id="A0A7S1KSG5"/>
<sequence>MTHHHHSTPPATTTKISSSPASDSSPIDSNPTPHHLAESPSFTDSSSDQNTPPKTTVVCVETPLREREKNRRQNESTQLSSSSPAATGKLSLSEISSAMCVENSAMLSEIQVDSVDDRCNGDHCTHDNQQILHKTIHAVGSSSSEKQSQSTQCSPPLRSTSSSQMVSATHVPPLKVPLFEPHLQHHQRAGHHQHPILPPSPQASAIVCSEGNISTFSNACSVVAPSQCPSSMSSTSTSRTPRWRLCDEHSDHLTEMAPHGLHVYCCLKSVRPPSLETTIKDNVFICEYNLHKLTGTGMHRVKQVAKQDAAAHLLAQLYPQHSSLREVFMEMDREIETSQKNIKPLLQATCMDPCQLLNEVVTLYRFDRPQIEYLTDKNLYLCRMKMKHKNKMLYAESKDLNEKKVKKDCASQILSGLFPSKSLQAVCSEIDAKRSKLARAKNREKNQQRNKRPSTSASSARIARGRENRSSKTSQQYFAPRHKDASALVGRINTAPGYGDENVMADCTNLSRYPVTTVQDVKSGRMIRVRMVPVDADDQKIIREAPSPSSMQEETFGGWKPF</sequence>
<gene>
    <name evidence="2" type="ORF">PCOS0759_LOCUS7379</name>
</gene>
<feature type="compositionally biased region" description="Low complexity" evidence="1">
    <location>
        <begin position="141"/>
        <end position="154"/>
    </location>
</feature>
<feature type="compositionally biased region" description="Basic and acidic residues" evidence="1">
    <location>
        <begin position="63"/>
        <end position="74"/>
    </location>
</feature>
<feature type="compositionally biased region" description="Polar residues" evidence="1">
    <location>
        <begin position="75"/>
        <end position="85"/>
    </location>
</feature>
<feature type="compositionally biased region" description="Polar residues" evidence="1">
    <location>
        <begin position="157"/>
        <end position="166"/>
    </location>
</feature>
<feature type="region of interest" description="Disordered" evidence="1">
    <location>
        <begin position="138"/>
        <end position="166"/>
    </location>
</feature>